<dbReference type="Pfam" id="PF02826">
    <property type="entry name" value="2-Hacid_dh_C"/>
    <property type="match status" value="1"/>
</dbReference>
<sequence>MQKTKYLVIGGDMRNFYLAELLKKEYHRVEIYGFDKKDIKNKNSSLAQMINDCDVIICGIPLVSPDGYVNMPFSTETLPLETLIEMIPEGTIFIAGKIEKDVRNTLENRGVNYIDLLDREDMAVLNAIPAAEGAVELIMRSTPRTIHNSRILILGYGRIGKVLARILTGFGAEVWVAARTYSDLSWIEAFGYKPVHLDDLERYITDMNVIVNTIPYQYLTADVLNKVRPDCYLIDLASQPGGIDFKHAEKLGLKTDWALSLPGKVAPLTAAEIIKKTVENVLTEGGRKK</sequence>
<dbReference type="InterPro" id="IPR036291">
    <property type="entry name" value="NAD(P)-bd_dom_sf"/>
</dbReference>
<dbReference type="SUPFAM" id="SSF51735">
    <property type="entry name" value="NAD(P)-binding Rossmann-fold domains"/>
    <property type="match status" value="1"/>
</dbReference>
<accession>A0A1B1YMI3</accession>
<reference evidence="3 4" key="1">
    <citation type="submission" date="2016-02" db="EMBL/GenBank/DDBJ databases">
        <title>Comparison of Clostridium stercorarium subspecies using comparative genomics and transcriptomics.</title>
        <authorList>
            <person name="Schellenberg J."/>
            <person name="Thallinger G."/>
            <person name="Levin D.B."/>
            <person name="Zhang X."/>
            <person name="Alvare G."/>
            <person name="Fristensky B."/>
            <person name="Sparling R."/>
        </authorList>
    </citation>
    <scope>NUCLEOTIDE SEQUENCE [LARGE SCALE GENOMIC DNA]</scope>
    <source>
        <strain evidence="3 4">DSM 9219</strain>
    </source>
</reference>
<evidence type="ECO:0000313" key="4">
    <source>
        <dbReference type="Proteomes" id="UP000092931"/>
    </source>
</evidence>
<feature type="domain" description="Dipicolinate synthase subunit A N-terminal" evidence="2">
    <location>
        <begin position="6"/>
        <end position="116"/>
    </location>
</feature>
<evidence type="ECO:0000313" key="3">
    <source>
        <dbReference type="EMBL" id="ANX01985.1"/>
    </source>
</evidence>
<dbReference type="GO" id="GO:0051287">
    <property type="term" value="F:NAD binding"/>
    <property type="evidence" value="ECO:0007669"/>
    <property type="project" value="InterPro"/>
</dbReference>
<name>A0A1B1YMI3_THEST</name>
<proteinExistence type="predicted"/>
<protein>
    <submittedName>
        <fullName evidence="3">Dipicolinate synthase A chain</fullName>
    </submittedName>
</protein>
<gene>
    <name evidence="3" type="ORF">CSTERLE_10575</name>
</gene>
<evidence type="ECO:0000259" key="1">
    <source>
        <dbReference type="Pfam" id="PF02826"/>
    </source>
</evidence>
<dbReference type="Gene3D" id="3.40.50.720">
    <property type="entry name" value="NAD(P)-binding Rossmann-like Domain"/>
    <property type="match status" value="1"/>
</dbReference>
<organism evidence="3 4">
    <name type="scientific">Thermoclostridium stercorarium subsp. leptospartum DSM 9219</name>
    <dbReference type="NCBI Taxonomy" id="1346611"/>
    <lineage>
        <taxon>Bacteria</taxon>
        <taxon>Bacillati</taxon>
        <taxon>Bacillota</taxon>
        <taxon>Clostridia</taxon>
        <taxon>Eubacteriales</taxon>
        <taxon>Oscillospiraceae</taxon>
        <taxon>Thermoclostridium</taxon>
    </lineage>
</organism>
<dbReference type="EMBL" id="CP014673">
    <property type="protein sequence ID" value="ANX01985.1"/>
    <property type="molecule type" value="Genomic_DNA"/>
</dbReference>
<dbReference type="AlphaFoldDB" id="A0A1B1YMI3"/>
<dbReference type="Pfam" id="PF16924">
    <property type="entry name" value="DpaA_N"/>
    <property type="match status" value="1"/>
</dbReference>
<dbReference type="InterPro" id="IPR006140">
    <property type="entry name" value="D-isomer_DH_NAD-bd"/>
</dbReference>
<feature type="domain" description="D-isomer specific 2-hydroxyacid dehydrogenase NAD-binding" evidence="1">
    <location>
        <begin position="143"/>
        <end position="236"/>
    </location>
</feature>
<dbReference type="Proteomes" id="UP000092931">
    <property type="component" value="Chromosome"/>
</dbReference>
<dbReference type="InterPro" id="IPR031629">
    <property type="entry name" value="DpaA_N"/>
</dbReference>
<dbReference type="RefSeq" id="WP_065821025.1">
    <property type="nucleotide sequence ID" value="NZ_CP014673.1"/>
</dbReference>
<evidence type="ECO:0000259" key="2">
    <source>
        <dbReference type="Pfam" id="PF16924"/>
    </source>
</evidence>
<dbReference type="NCBIfam" id="NF006162">
    <property type="entry name" value="PRK08306.1"/>
    <property type="match status" value="1"/>
</dbReference>